<protein>
    <submittedName>
        <fullName evidence="4">PX domain-containing protein</fullName>
    </submittedName>
</protein>
<dbReference type="PANTHER" id="PTHR33327:SF3">
    <property type="entry name" value="RNA-DIRECTED DNA POLYMERASE"/>
    <property type="match status" value="1"/>
</dbReference>
<proteinExistence type="predicted"/>
<evidence type="ECO:0000259" key="3">
    <source>
        <dbReference type="Pfam" id="PF23055"/>
    </source>
</evidence>
<dbReference type="AlphaFoldDB" id="A0A183TKK1"/>
<dbReference type="WBParaSite" id="SSLN_0001764801-mRNA-1">
    <property type="protein sequence ID" value="SSLN_0001764801-mRNA-1"/>
    <property type="gene ID" value="SSLN_0001764801"/>
</dbReference>
<evidence type="ECO:0000256" key="1">
    <source>
        <dbReference type="SAM" id="MobiDB-lite"/>
    </source>
</evidence>
<evidence type="ECO:0000313" key="4">
    <source>
        <dbReference type="WBParaSite" id="SSLN_0001764801-mRNA-1"/>
    </source>
</evidence>
<keyword evidence="2" id="KW-0812">Transmembrane</keyword>
<dbReference type="PANTHER" id="PTHR33327">
    <property type="entry name" value="ENDONUCLEASE"/>
    <property type="match status" value="1"/>
</dbReference>
<keyword evidence="2" id="KW-0472">Membrane</keyword>
<dbReference type="InterPro" id="IPR055469">
    <property type="entry name" value="DUF7041"/>
</dbReference>
<evidence type="ECO:0000256" key="2">
    <source>
        <dbReference type="SAM" id="Phobius"/>
    </source>
</evidence>
<feature type="region of interest" description="Disordered" evidence="1">
    <location>
        <begin position="156"/>
        <end position="187"/>
    </location>
</feature>
<feature type="domain" description="DUF7041" evidence="3">
    <location>
        <begin position="67"/>
        <end position="137"/>
    </location>
</feature>
<accession>A0A183TKK1</accession>
<reference evidence="4" key="1">
    <citation type="submission" date="2016-06" db="UniProtKB">
        <authorList>
            <consortium name="WormBaseParasite"/>
        </authorList>
    </citation>
    <scope>IDENTIFICATION</scope>
</reference>
<feature type="transmembrane region" description="Helical" evidence="2">
    <location>
        <begin position="220"/>
        <end position="241"/>
    </location>
</feature>
<name>A0A183TKK1_SCHSO</name>
<organism evidence="4">
    <name type="scientific">Schistocephalus solidus</name>
    <name type="common">Tapeworm</name>
    <dbReference type="NCBI Taxonomy" id="70667"/>
    <lineage>
        <taxon>Eukaryota</taxon>
        <taxon>Metazoa</taxon>
        <taxon>Spiralia</taxon>
        <taxon>Lophotrochozoa</taxon>
        <taxon>Platyhelminthes</taxon>
        <taxon>Cestoda</taxon>
        <taxon>Eucestoda</taxon>
        <taxon>Diphyllobothriidea</taxon>
        <taxon>Diphyllobothriidae</taxon>
        <taxon>Schistocephalus</taxon>
    </lineage>
</organism>
<dbReference type="Pfam" id="PF23055">
    <property type="entry name" value="DUF7041"/>
    <property type="match status" value="1"/>
</dbReference>
<sequence>LTQGSGGGSLCGTPTPWDPSQVWWYAQGRLRPRQPPALSPASGLLDSVMTPGSVIMDDAISAVSLSLPDFSAVAPELYFLRIESNLHTANITKEVTKFHRLVQALPLQVLSQVPAVIQSPPTNQPYTQLKAALLREEGLGDRKPTELHEFHFVKPPDLRQGQDCADPLPRAPLPSLPSPSTLLSPPPPNSTLPVPLTFASLVATVESTFPTALSLKSFNFAFTFGVFFTSPFGLAICFVAIDWLPQVDMSNDQDLPPSLPDTIRTVQNISSGKALGSDAILLEVYNPCGLQLMAEHTPGDVAPIASS</sequence>
<keyword evidence="2" id="KW-1133">Transmembrane helix</keyword>